<name>A0A1W1ZXD8_9BACT</name>
<evidence type="ECO:0000256" key="5">
    <source>
        <dbReference type="ARBA" id="ARBA00022842"/>
    </source>
</evidence>
<comment type="catalytic activity">
    <reaction evidence="8">
        <text>Mo-molybdopterin + GTP + H(+) = Mo-molybdopterin guanine dinucleotide + diphosphate</text>
        <dbReference type="Rhea" id="RHEA:34243"/>
        <dbReference type="ChEBI" id="CHEBI:15378"/>
        <dbReference type="ChEBI" id="CHEBI:33019"/>
        <dbReference type="ChEBI" id="CHEBI:37565"/>
        <dbReference type="ChEBI" id="CHEBI:71302"/>
        <dbReference type="ChEBI" id="CHEBI:71310"/>
        <dbReference type="EC" id="2.7.7.77"/>
    </reaction>
</comment>
<keyword evidence="6 8" id="KW-0342">GTP-binding</keyword>
<keyword evidence="2 8" id="KW-0808">Transferase</keyword>
<dbReference type="InterPro" id="IPR025877">
    <property type="entry name" value="MobA-like_NTP_Trfase"/>
</dbReference>
<evidence type="ECO:0000256" key="2">
    <source>
        <dbReference type="ARBA" id="ARBA00022679"/>
    </source>
</evidence>
<dbReference type="Proteomes" id="UP000192418">
    <property type="component" value="Unassembled WGS sequence"/>
</dbReference>
<accession>A0A1W1ZXD8</accession>
<dbReference type="CDD" id="cd02503">
    <property type="entry name" value="MobA"/>
    <property type="match status" value="1"/>
</dbReference>
<keyword evidence="11" id="KW-1185">Reference proteome</keyword>
<comment type="similarity">
    <text evidence="8">Belongs to the MobA family.</text>
</comment>
<comment type="function">
    <text evidence="8">Transfers a GMP moiety from GTP to Mo-molybdopterin (Mo-MPT) cofactor (Moco or molybdenum cofactor) to form Mo-molybdopterin guanine dinucleotide (Mo-MGD) cofactor.</text>
</comment>
<dbReference type="HAMAP" id="MF_00316">
    <property type="entry name" value="MobA"/>
    <property type="match status" value="1"/>
</dbReference>
<keyword evidence="1 8" id="KW-0963">Cytoplasm</keyword>
<evidence type="ECO:0000256" key="8">
    <source>
        <dbReference type="HAMAP-Rule" id="MF_00316"/>
    </source>
</evidence>
<keyword evidence="4 8" id="KW-0547">Nucleotide-binding</keyword>
<dbReference type="EC" id="2.7.7.77" evidence="8"/>
<gene>
    <name evidence="8" type="primary">mobA</name>
    <name evidence="10" type="ORF">SAMN02746065_103241</name>
</gene>
<dbReference type="GO" id="GO:0005525">
    <property type="term" value="F:GTP binding"/>
    <property type="evidence" value="ECO:0007669"/>
    <property type="project" value="UniProtKB-UniRule"/>
</dbReference>
<reference evidence="10 11" key="1">
    <citation type="submission" date="2017-04" db="EMBL/GenBank/DDBJ databases">
        <authorList>
            <person name="Afonso C.L."/>
            <person name="Miller P.J."/>
            <person name="Scott M.A."/>
            <person name="Spackman E."/>
            <person name="Goraichik I."/>
            <person name="Dimitrov K.M."/>
            <person name="Suarez D.L."/>
            <person name="Swayne D.E."/>
        </authorList>
    </citation>
    <scope>NUCLEOTIDE SEQUENCE [LARGE SCALE GENOMIC DNA]</scope>
    <source>
        <strain evidence="10 11">DSM 3385</strain>
    </source>
</reference>
<dbReference type="Pfam" id="PF12804">
    <property type="entry name" value="NTP_transf_3"/>
    <property type="match status" value="1"/>
</dbReference>
<organism evidence="10 11">
    <name type="scientific">Desulfocicer vacuolatum DSM 3385</name>
    <dbReference type="NCBI Taxonomy" id="1121400"/>
    <lineage>
        <taxon>Bacteria</taxon>
        <taxon>Pseudomonadati</taxon>
        <taxon>Thermodesulfobacteriota</taxon>
        <taxon>Desulfobacteria</taxon>
        <taxon>Desulfobacterales</taxon>
        <taxon>Desulfobacteraceae</taxon>
        <taxon>Desulfocicer</taxon>
    </lineage>
</organism>
<dbReference type="PANTHER" id="PTHR19136:SF81">
    <property type="entry name" value="MOLYBDENUM COFACTOR GUANYLYLTRANSFERASE"/>
    <property type="match status" value="1"/>
</dbReference>
<evidence type="ECO:0000256" key="1">
    <source>
        <dbReference type="ARBA" id="ARBA00022490"/>
    </source>
</evidence>
<comment type="caution">
    <text evidence="8">Lacks conserved residue(s) required for the propagation of feature annotation.</text>
</comment>
<dbReference type="Gene3D" id="3.90.550.10">
    <property type="entry name" value="Spore Coat Polysaccharide Biosynthesis Protein SpsA, Chain A"/>
    <property type="match status" value="1"/>
</dbReference>
<dbReference type="GO" id="GO:0005737">
    <property type="term" value="C:cytoplasm"/>
    <property type="evidence" value="ECO:0007669"/>
    <property type="project" value="UniProtKB-SubCell"/>
</dbReference>
<protein>
    <recommendedName>
        <fullName evidence="8">Probable molybdenum cofactor guanylyltransferase</fullName>
        <shortName evidence="8">MoCo guanylyltransferase</shortName>
        <ecNumber evidence="8">2.7.7.77</ecNumber>
    </recommendedName>
    <alternativeName>
        <fullName evidence="8">GTP:molybdopterin guanylyltransferase</fullName>
    </alternativeName>
    <alternativeName>
        <fullName evidence="8">Mo-MPT guanylyltransferase</fullName>
    </alternativeName>
    <alternativeName>
        <fullName evidence="8">Molybdopterin guanylyltransferase</fullName>
    </alternativeName>
    <alternativeName>
        <fullName evidence="8">Molybdopterin-guanine dinucleotide synthase</fullName>
        <shortName evidence="8">MGD synthase</shortName>
    </alternativeName>
</protein>
<comment type="subcellular location">
    <subcellularLocation>
        <location evidence="8">Cytoplasm</location>
    </subcellularLocation>
</comment>
<comment type="cofactor">
    <cofactor evidence="8">
        <name>Mg(2+)</name>
        <dbReference type="ChEBI" id="CHEBI:18420"/>
    </cofactor>
</comment>
<dbReference type="GO" id="GO:0061603">
    <property type="term" value="F:molybdenum cofactor guanylyltransferase activity"/>
    <property type="evidence" value="ECO:0007669"/>
    <property type="project" value="UniProtKB-EC"/>
</dbReference>
<evidence type="ECO:0000313" key="10">
    <source>
        <dbReference type="EMBL" id="SMC52801.1"/>
    </source>
</evidence>
<dbReference type="GO" id="GO:0046872">
    <property type="term" value="F:metal ion binding"/>
    <property type="evidence" value="ECO:0007669"/>
    <property type="project" value="UniProtKB-KW"/>
</dbReference>
<keyword evidence="3 8" id="KW-0479">Metal-binding</keyword>
<dbReference type="STRING" id="1121400.SAMN02746065_103241"/>
<sequence length="216" mass="24526">MKYPYTGIILSGGLSTRLSGKNKAFIEINGKRIIDNTCAIFKRLFKEVILVTNNPESYVDLGVKMVSDIYPVRSSMTGLHAGIYNALYPFTFAVACDSPFLNRQMIENILSHITEETFIIVPKVEKGFEPLCAVYSKKCLPSLEDAIENKRYRILGIFDKGNTVKIPEADLRKFDPELLSFFNINTPRDLEKAKTDLARIYRRQCPDNSGRQNENS</sequence>
<dbReference type="InterPro" id="IPR029044">
    <property type="entry name" value="Nucleotide-diphossugar_trans"/>
</dbReference>
<dbReference type="AlphaFoldDB" id="A0A1W1ZXD8"/>
<feature type="binding site" evidence="8">
    <location>
        <position position="23"/>
    </location>
    <ligand>
        <name>GTP</name>
        <dbReference type="ChEBI" id="CHEBI:37565"/>
    </ligand>
</feature>
<feature type="domain" description="MobA-like NTP transferase" evidence="9">
    <location>
        <begin position="7"/>
        <end position="152"/>
    </location>
</feature>
<evidence type="ECO:0000259" key="9">
    <source>
        <dbReference type="Pfam" id="PF12804"/>
    </source>
</evidence>
<dbReference type="InterPro" id="IPR013482">
    <property type="entry name" value="Molybde_CF_guanTrfase"/>
</dbReference>
<feature type="binding site" evidence="8">
    <location>
        <position position="97"/>
    </location>
    <ligand>
        <name>Mg(2+)</name>
        <dbReference type="ChEBI" id="CHEBI:18420"/>
    </ligand>
</feature>
<evidence type="ECO:0000256" key="6">
    <source>
        <dbReference type="ARBA" id="ARBA00023134"/>
    </source>
</evidence>
<proteinExistence type="inferred from homology"/>
<keyword evidence="10" id="KW-0548">Nucleotidyltransferase</keyword>
<evidence type="ECO:0000256" key="7">
    <source>
        <dbReference type="ARBA" id="ARBA00023150"/>
    </source>
</evidence>
<dbReference type="EMBL" id="FWXY01000003">
    <property type="protein sequence ID" value="SMC52801.1"/>
    <property type="molecule type" value="Genomic_DNA"/>
</dbReference>
<dbReference type="RefSeq" id="WP_170923702.1">
    <property type="nucleotide sequence ID" value="NZ_FWXY01000003.1"/>
</dbReference>
<feature type="binding site" evidence="8">
    <location>
        <position position="97"/>
    </location>
    <ligand>
        <name>GTP</name>
        <dbReference type="ChEBI" id="CHEBI:37565"/>
    </ligand>
</feature>
<dbReference type="GO" id="GO:0006777">
    <property type="term" value="P:Mo-molybdopterin cofactor biosynthetic process"/>
    <property type="evidence" value="ECO:0007669"/>
    <property type="project" value="UniProtKB-KW"/>
</dbReference>
<feature type="binding site" evidence="8">
    <location>
        <position position="68"/>
    </location>
    <ligand>
        <name>GTP</name>
        <dbReference type="ChEBI" id="CHEBI:37565"/>
    </ligand>
</feature>
<comment type="domain">
    <text evidence="8">The N-terminal domain determines nucleotide recognition and specific binding, while the C-terminal domain determines the specific binding to the target protein.</text>
</comment>
<dbReference type="PANTHER" id="PTHR19136">
    <property type="entry name" value="MOLYBDENUM COFACTOR GUANYLYLTRANSFERASE"/>
    <property type="match status" value="1"/>
</dbReference>
<keyword evidence="5 8" id="KW-0460">Magnesium</keyword>
<dbReference type="SUPFAM" id="SSF53448">
    <property type="entry name" value="Nucleotide-diphospho-sugar transferases"/>
    <property type="match status" value="1"/>
</dbReference>
<evidence type="ECO:0000256" key="3">
    <source>
        <dbReference type="ARBA" id="ARBA00022723"/>
    </source>
</evidence>
<feature type="binding site" evidence="8">
    <location>
        <begin position="10"/>
        <end position="12"/>
    </location>
    <ligand>
        <name>GTP</name>
        <dbReference type="ChEBI" id="CHEBI:37565"/>
    </ligand>
</feature>
<evidence type="ECO:0000313" key="11">
    <source>
        <dbReference type="Proteomes" id="UP000192418"/>
    </source>
</evidence>
<keyword evidence="7 8" id="KW-0501">Molybdenum cofactor biosynthesis</keyword>
<evidence type="ECO:0000256" key="4">
    <source>
        <dbReference type="ARBA" id="ARBA00022741"/>
    </source>
</evidence>